<evidence type="ECO:0000313" key="2">
    <source>
        <dbReference type="EMBL" id="GAJ02276.1"/>
    </source>
</evidence>
<evidence type="ECO:0000256" key="1">
    <source>
        <dbReference type="SAM" id="Phobius"/>
    </source>
</evidence>
<organism evidence="2">
    <name type="scientific">marine sediment metagenome</name>
    <dbReference type="NCBI Taxonomy" id="412755"/>
    <lineage>
        <taxon>unclassified sequences</taxon>
        <taxon>metagenomes</taxon>
        <taxon>ecological metagenomes</taxon>
    </lineage>
</organism>
<protein>
    <submittedName>
        <fullName evidence="2">Uncharacterized protein</fullName>
    </submittedName>
</protein>
<accession>X1UQV7</accession>
<keyword evidence="1" id="KW-1133">Transmembrane helix</keyword>
<keyword evidence="1" id="KW-0812">Transmembrane</keyword>
<feature type="non-terminal residue" evidence="2">
    <location>
        <position position="1"/>
    </location>
</feature>
<name>X1UQV7_9ZZZZ</name>
<dbReference type="AlphaFoldDB" id="X1UQV7"/>
<keyword evidence="1" id="KW-0472">Membrane</keyword>
<comment type="caution">
    <text evidence="2">The sequence shown here is derived from an EMBL/GenBank/DDBJ whole genome shotgun (WGS) entry which is preliminary data.</text>
</comment>
<dbReference type="EMBL" id="BARW01017520">
    <property type="protein sequence ID" value="GAJ02276.1"/>
    <property type="molecule type" value="Genomic_DNA"/>
</dbReference>
<reference evidence="2" key="1">
    <citation type="journal article" date="2014" name="Front. Microbiol.">
        <title>High frequency of phylogenetically diverse reductive dehalogenase-homologous genes in deep subseafloor sedimentary metagenomes.</title>
        <authorList>
            <person name="Kawai M."/>
            <person name="Futagami T."/>
            <person name="Toyoda A."/>
            <person name="Takaki Y."/>
            <person name="Nishi S."/>
            <person name="Hori S."/>
            <person name="Arai W."/>
            <person name="Tsubouchi T."/>
            <person name="Morono Y."/>
            <person name="Uchiyama I."/>
            <person name="Ito T."/>
            <person name="Fujiyama A."/>
            <person name="Inagaki F."/>
            <person name="Takami H."/>
        </authorList>
    </citation>
    <scope>NUCLEOTIDE SEQUENCE</scope>
    <source>
        <strain evidence="2">Expedition CK06-06</strain>
    </source>
</reference>
<proteinExistence type="predicted"/>
<feature type="transmembrane region" description="Helical" evidence="1">
    <location>
        <begin position="90"/>
        <end position="110"/>
    </location>
</feature>
<gene>
    <name evidence="2" type="ORF">S12H4_30239</name>
</gene>
<sequence length="115" mass="12842">FAIYILQHAVKQFIGIFKTKPGLEDMKPMWGKEALILDIKDTEWHLEQEGRLERPVTPTETLEGMSEEELRVMLDKLGEIVVPPWLELPWALVAVGAVGVLGVGAALALAPRKKE</sequence>